<dbReference type="AlphaFoldDB" id="A0A9P7KHJ8"/>
<sequence length="194" mass="21229">MFMRILSAVTALLLFIVQSTSAKSADSTSELDPKCPAGTYSGFEWQFDIPSKKFIEKMGSFHDLDWYFGPLDSTTGTDNTIGATRTGKYSGTTFRERLVEYSLSASGADLTMGVVQDTPGYNIVFQGIEWVSYLERFSVQSICGGRAAHISFTAVYCVTDTDTAYDLYEKLRQGAIGALADKLGARLFAGSCEF</sequence>
<feature type="chain" id="PRO_5040466059" evidence="1">
    <location>
        <begin position="23"/>
        <end position="194"/>
    </location>
</feature>
<evidence type="ECO:0000313" key="2">
    <source>
        <dbReference type="EMBL" id="KAG5650668.1"/>
    </source>
</evidence>
<feature type="signal peptide" evidence="1">
    <location>
        <begin position="1"/>
        <end position="22"/>
    </location>
</feature>
<evidence type="ECO:0000313" key="3">
    <source>
        <dbReference type="Proteomes" id="UP000717328"/>
    </source>
</evidence>
<evidence type="ECO:0000256" key="1">
    <source>
        <dbReference type="SAM" id="SignalP"/>
    </source>
</evidence>
<reference evidence="2" key="1">
    <citation type="submission" date="2021-02" db="EMBL/GenBank/DDBJ databases">
        <authorList>
            <person name="Nieuwenhuis M."/>
            <person name="Van De Peppel L.J.J."/>
        </authorList>
    </citation>
    <scope>NUCLEOTIDE SEQUENCE</scope>
    <source>
        <strain evidence="2">D49</strain>
    </source>
</reference>
<gene>
    <name evidence="2" type="ORF">H0H81_011445</name>
</gene>
<keyword evidence="1" id="KW-0732">Signal</keyword>
<dbReference type="OrthoDB" id="2954648at2759"/>
<proteinExistence type="predicted"/>
<dbReference type="Proteomes" id="UP000717328">
    <property type="component" value="Unassembled WGS sequence"/>
</dbReference>
<comment type="caution">
    <text evidence="2">The sequence shown here is derived from an EMBL/GenBank/DDBJ whole genome shotgun (WGS) entry which is preliminary data.</text>
</comment>
<dbReference type="EMBL" id="JABCKI010000390">
    <property type="protein sequence ID" value="KAG5650668.1"/>
    <property type="molecule type" value="Genomic_DNA"/>
</dbReference>
<keyword evidence="3" id="KW-1185">Reference proteome</keyword>
<organism evidence="2 3">
    <name type="scientific">Sphagnurus paluster</name>
    <dbReference type="NCBI Taxonomy" id="117069"/>
    <lineage>
        <taxon>Eukaryota</taxon>
        <taxon>Fungi</taxon>
        <taxon>Dikarya</taxon>
        <taxon>Basidiomycota</taxon>
        <taxon>Agaricomycotina</taxon>
        <taxon>Agaricomycetes</taxon>
        <taxon>Agaricomycetidae</taxon>
        <taxon>Agaricales</taxon>
        <taxon>Tricholomatineae</taxon>
        <taxon>Lyophyllaceae</taxon>
        <taxon>Sphagnurus</taxon>
    </lineage>
</organism>
<name>A0A9P7KHJ8_9AGAR</name>
<protein>
    <submittedName>
        <fullName evidence="2">Uncharacterized protein</fullName>
    </submittedName>
</protein>
<accession>A0A9P7KHJ8</accession>
<reference evidence="2" key="2">
    <citation type="submission" date="2021-10" db="EMBL/GenBank/DDBJ databases">
        <title>Phylogenomics reveals ancestral predisposition of the termite-cultivated fungus Termitomyces towards a domesticated lifestyle.</title>
        <authorList>
            <person name="Auxier B."/>
            <person name="Grum-Grzhimaylo A."/>
            <person name="Cardenas M.E."/>
            <person name="Lodge J.D."/>
            <person name="Laessoe T."/>
            <person name="Pedersen O."/>
            <person name="Smith M.E."/>
            <person name="Kuyper T.W."/>
            <person name="Franco-Molano E.A."/>
            <person name="Baroni T.J."/>
            <person name="Aanen D.K."/>
        </authorList>
    </citation>
    <scope>NUCLEOTIDE SEQUENCE</scope>
    <source>
        <strain evidence="2">D49</strain>
    </source>
</reference>